<feature type="transmembrane region" description="Helical" evidence="8">
    <location>
        <begin position="103"/>
        <end position="124"/>
    </location>
</feature>
<accession>A0A381SSJ5</accession>
<dbReference type="Pfam" id="PF04290">
    <property type="entry name" value="DctQ"/>
    <property type="match status" value="1"/>
</dbReference>
<keyword evidence="5 8" id="KW-0812">Transmembrane</keyword>
<dbReference type="GO" id="GO:0022857">
    <property type="term" value="F:transmembrane transporter activity"/>
    <property type="evidence" value="ECO:0007669"/>
    <property type="project" value="TreeGrafter"/>
</dbReference>
<gene>
    <name evidence="10" type="ORF">METZ01_LOCUS58201</name>
</gene>
<keyword evidence="2" id="KW-0813">Transport</keyword>
<sequence>MTSMLFKQAQRMIIEKTLNLLNRFEKGITFLAFAVLVLVMFTDVAVREITGTGLHWSRQLGVYANLFVVMFGLGVASSEGAHLRPKFADNWLPESWDPFLTRIQDAIMSLFCLLFAIVAFQVVVETYNDAVQSIVLRVVVWPFQAVIPIAFLLTSIRHLFYTIDPSHRPSTEHERVGEKSNGDDS</sequence>
<evidence type="ECO:0000256" key="7">
    <source>
        <dbReference type="ARBA" id="ARBA00023136"/>
    </source>
</evidence>
<keyword evidence="6 8" id="KW-1133">Transmembrane helix</keyword>
<evidence type="ECO:0000256" key="4">
    <source>
        <dbReference type="ARBA" id="ARBA00022519"/>
    </source>
</evidence>
<proteinExistence type="predicted"/>
<dbReference type="PANTHER" id="PTHR35011">
    <property type="entry name" value="2,3-DIKETO-L-GULONATE TRAP TRANSPORTER SMALL PERMEASE PROTEIN YIAM"/>
    <property type="match status" value="1"/>
</dbReference>
<evidence type="ECO:0000256" key="2">
    <source>
        <dbReference type="ARBA" id="ARBA00022448"/>
    </source>
</evidence>
<feature type="domain" description="Tripartite ATP-independent periplasmic transporters DctQ component" evidence="9">
    <location>
        <begin position="36"/>
        <end position="159"/>
    </location>
</feature>
<dbReference type="EMBL" id="UINC01003329">
    <property type="protein sequence ID" value="SVA05347.1"/>
    <property type="molecule type" value="Genomic_DNA"/>
</dbReference>
<dbReference type="GO" id="GO:0005886">
    <property type="term" value="C:plasma membrane"/>
    <property type="evidence" value="ECO:0007669"/>
    <property type="project" value="UniProtKB-SubCell"/>
</dbReference>
<evidence type="ECO:0000256" key="8">
    <source>
        <dbReference type="SAM" id="Phobius"/>
    </source>
</evidence>
<dbReference type="InterPro" id="IPR007387">
    <property type="entry name" value="TRAP_DctQ"/>
</dbReference>
<protein>
    <recommendedName>
        <fullName evidence="9">Tripartite ATP-independent periplasmic transporters DctQ component domain-containing protein</fullName>
    </recommendedName>
</protein>
<comment type="subcellular location">
    <subcellularLocation>
        <location evidence="1">Cell inner membrane</location>
        <topology evidence="1">Multi-pass membrane protein</topology>
    </subcellularLocation>
</comment>
<dbReference type="PANTHER" id="PTHR35011:SF2">
    <property type="entry name" value="2,3-DIKETO-L-GULONATE TRAP TRANSPORTER SMALL PERMEASE PROTEIN YIAM"/>
    <property type="match status" value="1"/>
</dbReference>
<dbReference type="GO" id="GO:0015740">
    <property type="term" value="P:C4-dicarboxylate transport"/>
    <property type="evidence" value="ECO:0007669"/>
    <property type="project" value="TreeGrafter"/>
</dbReference>
<name>A0A381SSJ5_9ZZZZ</name>
<evidence type="ECO:0000256" key="3">
    <source>
        <dbReference type="ARBA" id="ARBA00022475"/>
    </source>
</evidence>
<evidence type="ECO:0000256" key="5">
    <source>
        <dbReference type="ARBA" id="ARBA00022692"/>
    </source>
</evidence>
<keyword evidence="3" id="KW-1003">Cell membrane</keyword>
<evidence type="ECO:0000256" key="1">
    <source>
        <dbReference type="ARBA" id="ARBA00004429"/>
    </source>
</evidence>
<keyword evidence="4" id="KW-0997">Cell inner membrane</keyword>
<reference evidence="10" key="1">
    <citation type="submission" date="2018-05" db="EMBL/GenBank/DDBJ databases">
        <authorList>
            <person name="Lanie J.A."/>
            <person name="Ng W.-L."/>
            <person name="Kazmierczak K.M."/>
            <person name="Andrzejewski T.M."/>
            <person name="Davidsen T.M."/>
            <person name="Wayne K.J."/>
            <person name="Tettelin H."/>
            <person name="Glass J.I."/>
            <person name="Rusch D."/>
            <person name="Podicherti R."/>
            <person name="Tsui H.-C.T."/>
            <person name="Winkler M.E."/>
        </authorList>
    </citation>
    <scope>NUCLEOTIDE SEQUENCE</scope>
</reference>
<evidence type="ECO:0000256" key="6">
    <source>
        <dbReference type="ARBA" id="ARBA00022989"/>
    </source>
</evidence>
<evidence type="ECO:0000259" key="9">
    <source>
        <dbReference type="Pfam" id="PF04290"/>
    </source>
</evidence>
<evidence type="ECO:0000313" key="10">
    <source>
        <dbReference type="EMBL" id="SVA05347.1"/>
    </source>
</evidence>
<dbReference type="AlphaFoldDB" id="A0A381SSJ5"/>
<dbReference type="InterPro" id="IPR055348">
    <property type="entry name" value="DctQ"/>
</dbReference>
<organism evidence="10">
    <name type="scientific">marine metagenome</name>
    <dbReference type="NCBI Taxonomy" id="408172"/>
    <lineage>
        <taxon>unclassified sequences</taxon>
        <taxon>metagenomes</taxon>
        <taxon>ecological metagenomes</taxon>
    </lineage>
</organism>
<feature type="transmembrane region" description="Helical" evidence="8">
    <location>
        <begin position="130"/>
        <end position="153"/>
    </location>
</feature>
<feature type="transmembrane region" description="Helical" evidence="8">
    <location>
        <begin position="63"/>
        <end position="83"/>
    </location>
</feature>
<keyword evidence="7 8" id="KW-0472">Membrane</keyword>